<organism evidence="9 10">
    <name type="scientific">Triparma verrucosa</name>
    <dbReference type="NCBI Taxonomy" id="1606542"/>
    <lineage>
        <taxon>Eukaryota</taxon>
        <taxon>Sar</taxon>
        <taxon>Stramenopiles</taxon>
        <taxon>Ochrophyta</taxon>
        <taxon>Bolidophyceae</taxon>
        <taxon>Parmales</taxon>
        <taxon>Triparmaceae</taxon>
        <taxon>Triparma</taxon>
    </lineage>
</organism>
<feature type="compositionally biased region" description="Acidic residues" evidence="6">
    <location>
        <begin position="242"/>
        <end position="258"/>
    </location>
</feature>
<feature type="region of interest" description="Disordered" evidence="6">
    <location>
        <begin position="200"/>
        <end position="258"/>
    </location>
</feature>
<dbReference type="GO" id="GO:0005666">
    <property type="term" value="C:RNA polymerase III complex"/>
    <property type="evidence" value="ECO:0007669"/>
    <property type="project" value="TreeGrafter"/>
</dbReference>
<evidence type="ECO:0000256" key="4">
    <source>
        <dbReference type="ARBA" id="ARBA00023163"/>
    </source>
</evidence>
<evidence type="ECO:0008006" key="11">
    <source>
        <dbReference type="Google" id="ProtNLM"/>
    </source>
</evidence>
<dbReference type="AlphaFoldDB" id="A0A9W7C0T0"/>
<accession>A0A9W7C0T0</accession>
<dbReference type="EMBL" id="BRXX01000175">
    <property type="protein sequence ID" value="GMH95890.1"/>
    <property type="molecule type" value="Genomic_DNA"/>
</dbReference>
<keyword evidence="3" id="KW-0240">DNA-directed RNA polymerase</keyword>
<dbReference type="SUPFAM" id="SSF50249">
    <property type="entry name" value="Nucleic acid-binding proteins"/>
    <property type="match status" value="1"/>
</dbReference>
<gene>
    <name evidence="9" type="ORF">TrVE_jg5763</name>
</gene>
<dbReference type="InterPro" id="IPR005576">
    <property type="entry name" value="Rpb7-like_N"/>
</dbReference>
<dbReference type="Pfam" id="PF08292">
    <property type="entry name" value="RNA_pol_Rbc25"/>
    <property type="match status" value="1"/>
</dbReference>
<evidence type="ECO:0000313" key="9">
    <source>
        <dbReference type="EMBL" id="GMH95890.1"/>
    </source>
</evidence>
<evidence type="ECO:0000256" key="6">
    <source>
        <dbReference type="SAM" id="MobiDB-lite"/>
    </source>
</evidence>
<comment type="similarity">
    <text evidence="2">Belongs to the eukaryotic RPB7/RPC8 RNA polymerase subunit family.</text>
</comment>
<dbReference type="Proteomes" id="UP001165160">
    <property type="component" value="Unassembled WGS sequence"/>
</dbReference>
<protein>
    <recommendedName>
        <fullName evidence="11">DNA-directed RNA polymerase III subunit RPC8</fullName>
    </recommendedName>
</protein>
<comment type="caution">
    <text evidence="9">The sequence shown here is derived from an EMBL/GenBank/DDBJ whole genome shotgun (WGS) entry which is preliminary data.</text>
</comment>
<dbReference type="InterPro" id="IPR012340">
    <property type="entry name" value="NA-bd_OB-fold"/>
</dbReference>
<evidence type="ECO:0000259" key="7">
    <source>
        <dbReference type="Pfam" id="PF03876"/>
    </source>
</evidence>
<dbReference type="Gene3D" id="2.40.50.140">
    <property type="entry name" value="Nucleic acid-binding proteins"/>
    <property type="match status" value="1"/>
</dbReference>
<feature type="domain" description="RNA polymerase III subunit Rpc25" evidence="8">
    <location>
        <begin position="83"/>
        <end position="242"/>
    </location>
</feature>
<evidence type="ECO:0000256" key="5">
    <source>
        <dbReference type="ARBA" id="ARBA00023242"/>
    </source>
</evidence>
<dbReference type="InterPro" id="IPR045113">
    <property type="entry name" value="Rpb7-like"/>
</dbReference>
<dbReference type="Pfam" id="PF03876">
    <property type="entry name" value="SHS2_Rpb7-N"/>
    <property type="match status" value="1"/>
</dbReference>
<proteinExistence type="inferred from homology"/>
<keyword evidence="5" id="KW-0539">Nucleus</keyword>
<evidence type="ECO:0000256" key="1">
    <source>
        <dbReference type="ARBA" id="ARBA00004123"/>
    </source>
</evidence>
<dbReference type="PANTHER" id="PTHR12709:SF1">
    <property type="entry name" value="DNA-DIRECTED RNA POLYMERASE III SUBUNIT RPC8"/>
    <property type="match status" value="1"/>
</dbReference>
<dbReference type="Gene3D" id="3.30.1490.120">
    <property type="entry name" value="RNA polymerase Rpb7-like, N-terminal domain"/>
    <property type="match status" value="1"/>
</dbReference>
<name>A0A9W7C0T0_9STRA</name>
<evidence type="ECO:0000256" key="3">
    <source>
        <dbReference type="ARBA" id="ARBA00022478"/>
    </source>
</evidence>
<feature type="domain" description="RNA polymerase Rpb7-like N-terminal" evidence="7">
    <location>
        <begin position="9"/>
        <end position="64"/>
    </location>
</feature>
<dbReference type="GO" id="GO:0006384">
    <property type="term" value="P:transcription initiation at RNA polymerase III promoter"/>
    <property type="evidence" value="ECO:0007669"/>
    <property type="project" value="TreeGrafter"/>
</dbReference>
<evidence type="ECO:0000259" key="8">
    <source>
        <dbReference type="Pfam" id="PF08292"/>
    </source>
</evidence>
<dbReference type="InterPro" id="IPR013238">
    <property type="entry name" value="RNA_pol_III_Rbc25"/>
</dbReference>
<dbReference type="InterPro" id="IPR036898">
    <property type="entry name" value="RNA_pol_Rpb7-like_N_sf"/>
</dbReference>
<dbReference type="SUPFAM" id="SSF88798">
    <property type="entry name" value="N-terminal, heterodimerisation domain of RBP7 (RpoE)"/>
    <property type="match status" value="1"/>
</dbReference>
<evidence type="ECO:0000256" key="2">
    <source>
        <dbReference type="ARBA" id="ARBA00009307"/>
    </source>
</evidence>
<keyword evidence="10" id="KW-1185">Reference proteome</keyword>
<feature type="compositionally biased region" description="Polar residues" evidence="6">
    <location>
        <begin position="212"/>
        <end position="223"/>
    </location>
</feature>
<sequence>MFFLTTIADTLRITPGDFGTGDTTSIIAAINATYPEKVIMDVGLCIALYDVIRVGSSLIHPADGGAHFEVVFRVVVFKPFIGEVITGTVLNCTKEGIDVTLNFFSKIKIPYYNIFDPNHFVEGKRGEGKWVWDDHENDVEDNADVPDDSEELAIEKGDLISFAVESVHFTGKNYSVKGVHTLESTSDAKVGGVVGRKRSQSFDKGKSWEEGNITTDQSSTSTCEMHIIGSVKSDGLGKPEWWEPDEEEEEEEENMDET</sequence>
<comment type="subcellular location">
    <subcellularLocation>
        <location evidence="1">Nucleus</location>
    </subcellularLocation>
</comment>
<reference evidence="10" key="1">
    <citation type="journal article" date="2023" name="Commun. Biol.">
        <title>Genome analysis of Parmales, the sister group of diatoms, reveals the evolutionary specialization of diatoms from phago-mixotrophs to photoautotrophs.</title>
        <authorList>
            <person name="Ban H."/>
            <person name="Sato S."/>
            <person name="Yoshikawa S."/>
            <person name="Yamada K."/>
            <person name="Nakamura Y."/>
            <person name="Ichinomiya M."/>
            <person name="Sato N."/>
            <person name="Blanc-Mathieu R."/>
            <person name="Endo H."/>
            <person name="Kuwata A."/>
            <person name="Ogata H."/>
        </authorList>
    </citation>
    <scope>NUCLEOTIDE SEQUENCE [LARGE SCALE GENOMIC DNA]</scope>
    <source>
        <strain evidence="10">NIES 3699</strain>
    </source>
</reference>
<keyword evidence="4" id="KW-0804">Transcription</keyword>
<dbReference type="PANTHER" id="PTHR12709">
    <property type="entry name" value="DNA-DIRECTED RNA POLYMERASE II, III"/>
    <property type="match status" value="1"/>
</dbReference>
<evidence type="ECO:0000313" key="10">
    <source>
        <dbReference type="Proteomes" id="UP001165160"/>
    </source>
</evidence>
<feature type="compositionally biased region" description="Basic and acidic residues" evidence="6">
    <location>
        <begin position="200"/>
        <end position="209"/>
    </location>
</feature>